<dbReference type="InterPro" id="IPR005561">
    <property type="entry name" value="ANTAR"/>
</dbReference>
<dbReference type="EMBL" id="JAOQKJ010000016">
    <property type="protein sequence ID" value="MCU6745709.1"/>
    <property type="molecule type" value="Genomic_DNA"/>
</dbReference>
<dbReference type="SUPFAM" id="SSF52172">
    <property type="entry name" value="CheY-like"/>
    <property type="match status" value="1"/>
</dbReference>
<name>A0ABT2T616_9FIRM</name>
<accession>A0ABT2T616</accession>
<gene>
    <name evidence="2" type="ORF">OCV77_14635</name>
</gene>
<evidence type="ECO:0000313" key="3">
    <source>
        <dbReference type="Proteomes" id="UP001652432"/>
    </source>
</evidence>
<keyword evidence="3" id="KW-1185">Reference proteome</keyword>
<comment type="caution">
    <text evidence="2">The sequence shown here is derived from an EMBL/GenBank/DDBJ whole genome shotgun (WGS) entry which is preliminary data.</text>
</comment>
<dbReference type="InterPro" id="IPR011006">
    <property type="entry name" value="CheY-like_superfamily"/>
</dbReference>
<dbReference type="InterPro" id="IPR008327">
    <property type="entry name" value="Sig_transdc_resp-reg_antiterm"/>
</dbReference>
<dbReference type="Gene3D" id="1.10.10.10">
    <property type="entry name" value="Winged helix-like DNA-binding domain superfamily/Winged helix DNA-binding domain"/>
    <property type="match status" value="1"/>
</dbReference>
<evidence type="ECO:0000259" key="1">
    <source>
        <dbReference type="PROSITE" id="PS50921"/>
    </source>
</evidence>
<dbReference type="InterPro" id="IPR036388">
    <property type="entry name" value="WH-like_DNA-bd_sf"/>
</dbReference>
<protein>
    <submittedName>
        <fullName evidence="2">ANTAR domain-containing protein</fullName>
    </submittedName>
</protein>
<organism evidence="2 3">
    <name type="scientific">Suilimivivens aceti</name>
    <dbReference type="NCBI Taxonomy" id="2981774"/>
    <lineage>
        <taxon>Bacteria</taxon>
        <taxon>Bacillati</taxon>
        <taxon>Bacillota</taxon>
        <taxon>Clostridia</taxon>
        <taxon>Lachnospirales</taxon>
        <taxon>Lachnospiraceae</taxon>
        <taxon>Suilimivivens</taxon>
    </lineage>
</organism>
<dbReference type="RefSeq" id="WP_118799237.1">
    <property type="nucleotide sequence ID" value="NZ_JAOQKJ010000016.1"/>
</dbReference>
<evidence type="ECO:0000313" key="2">
    <source>
        <dbReference type="EMBL" id="MCU6745709.1"/>
    </source>
</evidence>
<proteinExistence type="predicted"/>
<dbReference type="Proteomes" id="UP001652432">
    <property type="component" value="Unassembled WGS sequence"/>
</dbReference>
<dbReference type="PIRSF" id="PIRSF036382">
    <property type="entry name" value="RR_antiterm"/>
    <property type="match status" value="1"/>
</dbReference>
<feature type="domain" description="ANTAR" evidence="1">
    <location>
        <begin position="117"/>
        <end position="178"/>
    </location>
</feature>
<dbReference type="PROSITE" id="PS50921">
    <property type="entry name" value="ANTAR"/>
    <property type="match status" value="1"/>
</dbReference>
<dbReference type="SMART" id="SM01012">
    <property type="entry name" value="ANTAR"/>
    <property type="match status" value="1"/>
</dbReference>
<sequence length="183" mass="20235">MTSVIIALPKAEVAQGIRNLLVRSGIPVAGVCTTGAQALALADGLNYGIVICGYKLADMIYSQLHEDLPFGFEMLLMASQNILGSGIVEEGIVSVIMPLKGNDLISTVDMMIQATERRKRRQRLKPKERNPEETALIRQAKELLMDRNHLSEEEAHRYIQKCSMDSGTNMVETAQMVLSMMQV</sequence>
<dbReference type="Pfam" id="PF03861">
    <property type="entry name" value="ANTAR"/>
    <property type="match status" value="1"/>
</dbReference>
<reference evidence="2 3" key="1">
    <citation type="journal article" date="2021" name="ISME Commun">
        <title>Automated analysis of genomic sequences facilitates high-throughput and comprehensive description of bacteria.</title>
        <authorList>
            <person name="Hitch T.C.A."/>
        </authorList>
    </citation>
    <scope>NUCLEOTIDE SEQUENCE [LARGE SCALE GENOMIC DNA]</scope>
    <source>
        <strain evidence="2 3">Sanger_18</strain>
    </source>
</reference>